<dbReference type="VEuPathDB" id="FungiDB:AeMF1_003235"/>
<dbReference type="PANTHER" id="PTHR23150">
    <property type="entry name" value="SULFATASE MODIFYING FACTOR 1, 2"/>
    <property type="match status" value="1"/>
</dbReference>
<feature type="chain" id="PRO_5026340295" description="Sulfatase-modifying factor enzyme-like domain-containing protein" evidence="1">
    <location>
        <begin position="21"/>
        <end position="765"/>
    </location>
</feature>
<dbReference type="EMBL" id="VJMJ01000070">
    <property type="protein sequence ID" value="KAF0738880.1"/>
    <property type="molecule type" value="Genomic_DNA"/>
</dbReference>
<dbReference type="Proteomes" id="UP000481153">
    <property type="component" value="Unassembled WGS sequence"/>
</dbReference>
<dbReference type="PANTHER" id="PTHR23150:SF19">
    <property type="entry name" value="FORMYLGLYCINE-GENERATING ENZYME"/>
    <property type="match status" value="1"/>
</dbReference>
<protein>
    <recommendedName>
        <fullName evidence="2">Sulfatase-modifying factor enzyme-like domain-containing protein</fullName>
    </recommendedName>
</protein>
<dbReference type="SUPFAM" id="SSF56436">
    <property type="entry name" value="C-type lectin-like"/>
    <property type="match status" value="1"/>
</dbReference>
<evidence type="ECO:0000256" key="1">
    <source>
        <dbReference type="SAM" id="SignalP"/>
    </source>
</evidence>
<evidence type="ECO:0000313" key="4">
    <source>
        <dbReference type="Proteomes" id="UP000481153"/>
    </source>
</evidence>
<proteinExistence type="predicted"/>
<dbReference type="InterPro" id="IPR042095">
    <property type="entry name" value="SUMF_sf"/>
</dbReference>
<organism evidence="3 4">
    <name type="scientific">Aphanomyces euteiches</name>
    <dbReference type="NCBI Taxonomy" id="100861"/>
    <lineage>
        <taxon>Eukaryota</taxon>
        <taxon>Sar</taxon>
        <taxon>Stramenopiles</taxon>
        <taxon>Oomycota</taxon>
        <taxon>Saprolegniomycetes</taxon>
        <taxon>Saprolegniales</taxon>
        <taxon>Verrucalvaceae</taxon>
        <taxon>Aphanomyces</taxon>
    </lineage>
</organism>
<dbReference type="SUPFAM" id="SSF51445">
    <property type="entry name" value="(Trans)glycosidases"/>
    <property type="match status" value="1"/>
</dbReference>
<keyword evidence="4" id="KW-1185">Reference proteome</keyword>
<dbReference type="InterPro" id="IPR051043">
    <property type="entry name" value="Sulfatase_Mod_Factor_Kinase"/>
</dbReference>
<dbReference type="InterPro" id="IPR017853">
    <property type="entry name" value="GH"/>
</dbReference>
<dbReference type="InterPro" id="IPR016187">
    <property type="entry name" value="CTDL_fold"/>
</dbReference>
<evidence type="ECO:0000259" key="2">
    <source>
        <dbReference type="Pfam" id="PF03781"/>
    </source>
</evidence>
<keyword evidence="1" id="KW-0732">Signal</keyword>
<dbReference type="InterPro" id="IPR005532">
    <property type="entry name" value="SUMF_dom"/>
</dbReference>
<feature type="domain" description="Sulfatase-modifying factor enzyme-like" evidence="2">
    <location>
        <begin position="505"/>
        <end position="753"/>
    </location>
</feature>
<accession>A0A6G0XFL1</accession>
<dbReference type="Gene3D" id="3.90.1580.10">
    <property type="entry name" value="paralog of FGE (formylglycine-generating enzyme)"/>
    <property type="match status" value="1"/>
</dbReference>
<gene>
    <name evidence="3" type="ORF">Ae201684_005489</name>
</gene>
<dbReference type="Pfam" id="PF03781">
    <property type="entry name" value="FGE-sulfatase"/>
    <property type="match status" value="1"/>
</dbReference>
<dbReference type="AlphaFoldDB" id="A0A6G0XFL1"/>
<sequence>MARLAAAAASLGLFLRAVSAWEPMPDGYELLDAPQLRDAASIKAWRAEWQAWKDKELESARYDPQGACNVYNIPSLQWSQRSFVQVFAMMNDRKLFDRASNKFTADAFLQSIDAPVDSVLLWPSYPNLGIDPRNQFDLWSVLPGGLDGFRSLVDDFHARNVKVILPYQPWDTATHNPDPTKSRYKSDIATLHAVVAAVGADGINGDTMYGVPASFFNCSAPTVACPEGGLPTETLSVNAMSWGYYYGVSHFPPVSRAKFLEPRHTPLVCARWSLARTTELQMAFFNGVGYVVWENIWGIWNAMTSREWQELKRTAVILQRFPEATHSNAWKPFIPDLPSALHGSAFPDPTRPFVLHTFIRTAADGFDGNVTLEALTFESPSVVAYDLYHGRQVDITVGGDGKTWQVPLSIEGYGYGSILVAASGLKLGWLPSFLQKIQNLTEKPLAAFSTDRPLQEQRMTSLLTASSADDLMHADAPEELTLVPIRGSEAWTFAVEGVQIEPVLMWTPHGDEIYGVGVQFPWERRPSPHHKEQLWLDDFEIMKYPVTNAQFQAFLRASNYTPPDLDQFLLTWVNRRTTSTAAAYRPIHEWTFAPETSNHPVVHVAVEDARAFAAFYGLRLPHDWEWQYVASNGAAQTLHPWGNETPAELTHVPSIVRDGNTVPLLNVGSFPAGCTSAGVCDLEGHVWEMTDSFCDPHTCSLLLRGGSRYQPIASSLNDPNWYFPAVKSVQEHGKWLLLSPSYDRSATVGFRCVRGKSSDDEWTIV</sequence>
<evidence type="ECO:0000313" key="3">
    <source>
        <dbReference type="EMBL" id="KAF0738880.1"/>
    </source>
</evidence>
<feature type="signal peptide" evidence="1">
    <location>
        <begin position="1"/>
        <end position="20"/>
    </location>
</feature>
<comment type="caution">
    <text evidence="3">The sequence shown here is derived from an EMBL/GenBank/DDBJ whole genome shotgun (WGS) entry which is preliminary data.</text>
</comment>
<dbReference type="GO" id="GO:0120147">
    <property type="term" value="F:formylglycine-generating oxidase activity"/>
    <property type="evidence" value="ECO:0007669"/>
    <property type="project" value="TreeGrafter"/>
</dbReference>
<name>A0A6G0XFL1_9STRA</name>
<reference evidence="3 4" key="1">
    <citation type="submission" date="2019-07" db="EMBL/GenBank/DDBJ databases">
        <title>Genomics analysis of Aphanomyces spp. identifies a new class of oomycete effector associated with host adaptation.</title>
        <authorList>
            <person name="Gaulin E."/>
        </authorList>
    </citation>
    <scope>NUCLEOTIDE SEQUENCE [LARGE SCALE GENOMIC DNA]</scope>
    <source>
        <strain evidence="3 4">ATCC 201684</strain>
    </source>
</reference>